<sequence>FCREVVAWKHFRHPNILPLLGVTVSGTRLLMVSEWMENGNINEFVQRDRSTNRTALLVDIANGLKYMHDLHIVHGDLKGANILISKDRRACIADFSPATITGVRTHVVAGSPWVSLFSNNSLMPFASPGTCRWMSPELLNPEQFGILESEGSSLTRRSDCYALGMAIYEVLCGHCPYIEIESDSMLVDAILNGYRPKKPEGAAHLGFSNELWKTVEGCWRGNPDERPKVEEILVCLNEATAFWYMRSSDS</sequence>
<dbReference type="Proteomes" id="UP000886501">
    <property type="component" value="Unassembled WGS sequence"/>
</dbReference>
<dbReference type="EMBL" id="MU118194">
    <property type="protein sequence ID" value="KAF9643689.1"/>
    <property type="molecule type" value="Genomic_DNA"/>
</dbReference>
<reference evidence="1" key="2">
    <citation type="journal article" date="2020" name="Nat. Commun.">
        <title>Large-scale genome sequencing of mycorrhizal fungi provides insights into the early evolution of symbiotic traits.</title>
        <authorList>
            <person name="Miyauchi S."/>
            <person name="Kiss E."/>
            <person name="Kuo A."/>
            <person name="Drula E."/>
            <person name="Kohler A."/>
            <person name="Sanchez-Garcia M."/>
            <person name="Morin E."/>
            <person name="Andreopoulos B."/>
            <person name="Barry K.W."/>
            <person name="Bonito G."/>
            <person name="Buee M."/>
            <person name="Carver A."/>
            <person name="Chen C."/>
            <person name="Cichocki N."/>
            <person name="Clum A."/>
            <person name="Culley D."/>
            <person name="Crous P.W."/>
            <person name="Fauchery L."/>
            <person name="Girlanda M."/>
            <person name="Hayes R.D."/>
            <person name="Keri Z."/>
            <person name="LaButti K."/>
            <person name="Lipzen A."/>
            <person name="Lombard V."/>
            <person name="Magnuson J."/>
            <person name="Maillard F."/>
            <person name="Murat C."/>
            <person name="Nolan M."/>
            <person name="Ohm R.A."/>
            <person name="Pangilinan J."/>
            <person name="Pereira M.F."/>
            <person name="Perotto S."/>
            <person name="Peter M."/>
            <person name="Pfister S."/>
            <person name="Riley R."/>
            <person name="Sitrit Y."/>
            <person name="Stielow J.B."/>
            <person name="Szollosi G."/>
            <person name="Zifcakova L."/>
            <person name="Stursova M."/>
            <person name="Spatafora J.W."/>
            <person name="Tedersoo L."/>
            <person name="Vaario L.M."/>
            <person name="Yamada A."/>
            <person name="Yan M."/>
            <person name="Wang P."/>
            <person name="Xu J."/>
            <person name="Bruns T."/>
            <person name="Baldrian P."/>
            <person name="Vilgalys R."/>
            <person name="Dunand C."/>
            <person name="Henrissat B."/>
            <person name="Grigoriev I.V."/>
            <person name="Hibbett D."/>
            <person name="Nagy L.G."/>
            <person name="Martin F.M."/>
        </authorList>
    </citation>
    <scope>NUCLEOTIDE SEQUENCE</scope>
    <source>
        <strain evidence="1">P2</strain>
    </source>
</reference>
<feature type="non-terminal residue" evidence="1">
    <location>
        <position position="1"/>
    </location>
</feature>
<comment type="caution">
    <text evidence="1">The sequence shown here is derived from an EMBL/GenBank/DDBJ whole genome shotgun (WGS) entry which is preliminary data.</text>
</comment>
<proteinExistence type="predicted"/>
<gene>
    <name evidence="1" type="ORF">BDM02DRAFT_3104060</name>
</gene>
<evidence type="ECO:0000313" key="1">
    <source>
        <dbReference type="EMBL" id="KAF9643689.1"/>
    </source>
</evidence>
<protein>
    <submittedName>
        <fullName evidence="1">Kinase-like protein</fullName>
    </submittedName>
</protein>
<organism evidence="1 2">
    <name type="scientific">Thelephora ganbajun</name>
    <name type="common">Ganba fungus</name>
    <dbReference type="NCBI Taxonomy" id="370292"/>
    <lineage>
        <taxon>Eukaryota</taxon>
        <taxon>Fungi</taxon>
        <taxon>Dikarya</taxon>
        <taxon>Basidiomycota</taxon>
        <taxon>Agaricomycotina</taxon>
        <taxon>Agaricomycetes</taxon>
        <taxon>Thelephorales</taxon>
        <taxon>Thelephoraceae</taxon>
        <taxon>Thelephora</taxon>
    </lineage>
</organism>
<keyword evidence="2" id="KW-1185">Reference proteome</keyword>
<accession>A0ACB6Z1V6</accession>
<reference evidence="1" key="1">
    <citation type="submission" date="2019-10" db="EMBL/GenBank/DDBJ databases">
        <authorList>
            <consortium name="DOE Joint Genome Institute"/>
            <person name="Kuo A."/>
            <person name="Miyauchi S."/>
            <person name="Kiss E."/>
            <person name="Drula E."/>
            <person name="Kohler A."/>
            <person name="Sanchez-Garcia M."/>
            <person name="Andreopoulos B."/>
            <person name="Barry K.W."/>
            <person name="Bonito G."/>
            <person name="Buee M."/>
            <person name="Carver A."/>
            <person name="Chen C."/>
            <person name="Cichocki N."/>
            <person name="Clum A."/>
            <person name="Culley D."/>
            <person name="Crous P.W."/>
            <person name="Fauchery L."/>
            <person name="Girlanda M."/>
            <person name="Hayes R."/>
            <person name="Keri Z."/>
            <person name="Labutti K."/>
            <person name="Lipzen A."/>
            <person name="Lombard V."/>
            <person name="Magnuson J."/>
            <person name="Maillard F."/>
            <person name="Morin E."/>
            <person name="Murat C."/>
            <person name="Nolan M."/>
            <person name="Ohm R."/>
            <person name="Pangilinan J."/>
            <person name="Pereira M."/>
            <person name="Perotto S."/>
            <person name="Peter M."/>
            <person name="Riley R."/>
            <person name="Sitrit Y."/>
            <person name="Stielow B."/>
            <person name="Szollosi G."/>
            <person name="Zifcakova L."/>
            <person name="Stursova M."/>
            <person name="Spatafora J.W."/>
            <person name="Tedersoo L."/>
            <person name="Vaario L.-M."/>
            <person name="Yamada A."/>
            <person name="Yan M."/>
            <person name="Wang P."/>
            <person name="Xu J."/>
            <person name="Bruns T."/>
            <person name="Baldrian P."/>
            <person name="Vilgalys R."/>
            <person name="Henrissat B."/>
            <person name="Grigoriev I.V."/>
            <person name="Hibbett D."/>
            <person name="Nagy L.G."/>
            <person name="Martin F.M."/>
        </authorList>
    </citation>
    <scope>NUCLEOTIDE SEQUENCE</scope>
    <source>
        <strain evidence="1">P2</strain>
    </source>
</reference>
<evidence type="ECO:0000313" key="2">
    <source>
        <dbReference type="Proteomes" id="UP000886501"/>
    </source>
</evidence>
<name>A0ACB6Z1V6_THEGA</name>